<gene>
    <name evidence="1" type="ORF">PEVE_00039303</name>
</gene>
<name>A0ABN8MUA8_9CNID</name>
<dbReference type="Proteomes" id="UP001159427">
    <property type="component" value="Unassembled WGS sequence"/>
</dbReference>
<proteinExistence type="predicted"/>
<evidence type="ECO:0000313" key="1">
    <source>
        <dbReference type="EMBL" id="CAH3033386.1"/>
    </source>
</evidence>
<reference evidence="1 2" key="1">
    <citation type="submission" date="2022-05" db="EMBL/GenBank/DDBJ databases">
        <authorList>
            <consortium name="Genoscope - CEA"/>
            <person name="William W."/>
        </authorList>
    </citation>
    <scope>NUCLEOTIDE SEQUENCE [LARGE SCALE GENOMIC DNA]</scope>
</reference>
<protein>
    <submittedName>
        <fullName evidence="1">Uncharacterized protein</fullName>
    </submittedName>
</protein>
<dbReference type="EMBL" id="CALNXI010000690">
    <property type="protein sequence ID" value="CAH3033386.1"/>
    <property type="molecule type" value="Genomic_DNA"/>
</dbReference>
<organism evidence="1 2">
    <name type="scientific">Porites evermanni</name>
    <dbReference type="NCBI Taxonomy" id="104178"/>
    <lineage>
        <taxon>Eukaryota</taxon>
        <taxon>Metazoa</taxon>
        <taxon>Cnidaria</taxon>
        <taxon>Anthozoa</taxon>
        <taxon>Hexacorallia</taxon>
        <taxon>Scleractinia</taxon>
        <taxon>Fungiina</taxon>
        <taxon>Poritidae</taxon>
        <taxon>Porites</taxon>
    </lineage>
</organism>
<evidence type="ECO:0000313" key="2">
    <source>
        <dbReference type="Proteomes" id="UP001159427"/>
    </source>
</evidence>
<accession>A0ABN8MUA8</accession>
<sequence>MVDRRKKSWGTFKNEMKAKRRKIGDGCAKKNQKGNILERQELVVQRLSAEVHCPCKGIPKVSQNDTSQLSSEAKDYLAGLLGKEGSN</sequence>
<comment type="caution">
    <text evidence="1">The sequence shown here is derived from an EMBL/GenBank/DDBJ whole genome shotgun (WGS) entry which is preliminary data.</text>
</comment>
<keyword evidence="2" id="KW-1185">Reference proteome</keyword>